<dbReference type="SMART" id="SM00857">
    <property type="entry name" value="Resolvase"/>
    <property type="match status" value="1"/>
</dbReference>
<dbReference type="Pfam" id="PF00239">
    <property type="entry name" value="Resolvase"/>
    <property type="match status" value="1"/>
</dbReference>
<keyword evidence="2" id="KW-0233">DNA recombination</keyword>
<comment type="caution">
    <text evidence="4">The sequence shown here is derived from an EMBL/GenBank/DDBJ whole genome shotgun (WGS) entry which is preliminary data.</text>
</comment>
<organism evidence="4 5">
    <name type="scientific">Streptomyces flaveus</name>
    <dbReference type="NCBI Taxonomy" id="66370"/>
    <lineage>
        <taxon>Bacteria</taxon>
        <taxon>Bacillati</taxon>
        <taxon>Actinomycetota</taxon>
        <taxon>Actinomycetes</taxon>
        <taxon>Kitasatosporales</taxon>
        <taxon>Streptomycetaceae</taxon>
        <taxon>Streptomyces</taxon>
        <taxon>Streptomyces aurantiacus group</taxon>
    </lineage>
</organism>
<reference evidence="4" key="1">
    <citation type="journal article" date="2014" name="Int. J. Syst. Evol. Microbiol.">
        <title>Complete genome sequence of Corynebacterium casei LMG S-19264T (=DSM 44701T), isolated from a smear-ripened cheese.</title>
        <authorList>
            <consortium name="US DOE Joint Genome Institute (JGI-PGF)"/>
            <person name="Walter F."/>
            <person name="Albersmeier A."/>
            <person name="Kalinowski J."/>
            <person name="Ruckert C."/>
        </authorList>
    </citation>
    <scope>NUCLEOTIDE SEQUENCE</scope>
    <source>
        <strain evidence="4">JCM 3035</strain>
    </source>
</reference>
<name>A0A917RJ71_9ACTN</name>
<dbReference type="PANTHER" id="PTHR30461:SF2">
    <property type="entry name" value="SERINE RECOMBINASE PINE-RELATED"/>
    <property type="match status" value="1"/>
</dbReference>
<keyword evidence="5" id="KW-1185">Reference proteome</keyword>
<dbReference type="Proteomes" id="UP000637788">
    <property type="component" value="Unassembled WGS sequence"/>
</dbReference>
<dbReference type="SUPFAM" id="SSF53041">
    <property type="entry name" value="Resolvase-like"/>
    <property type="match status" value="1"/>
</dbReference>
<dbReference type="PANTHER" id="PTHR30461">
    <property type="entry name" value="DNA-INVERTASE FROM LAMBDOID PROPHAGE"/>
    <property type="match status" value="1"/>
</dbReference>
<dbReference type="RefSeq" id="WP_189327050.1">
    <property type="nucleotide sequence ID" value="NZ_BMPQ01000040.1"/>
</dbReference>
<dbReference type="Gene3D" id="3.40.50.1390">
    <property type="entry name" value="Resolvase, N-terminal catalytic domain"/>
    <property type="match status" value="1"/>
</dbReference>
<dbReference type="Pfam" id="PF12728">
    <property type="entry name" value="HTH_17"/>
    <property type="match status" value="1"/>
</dbReference>
<evidence type="ECO:0000313" key="5">
    <source>
        <dbReference type="Proteomes" id="UP000637788"/>
    </source>
</evidence>
<dbReference type="InterPro" id="IPR006119">
    <property type="entry name" value="Resolv_N"/>
</dbReference>
<proteinExistence type="predicted"/>
<dbReference type="SUPFAM" id="SSF46955">
    <property type="entry name" value="Putative DNA-binding domain"/>
    <property type="match status" value="1"/>
</dbReference>
<evidence type="ECO:0000259" key="3">
    <source>
        <dbReference type="PROSITE" id="PS51736"/>
    </source>
</evidence>
<dbReference type="Gene3D" id="1.10.287.2170">
    <property type="match status" value="1"/>
</dbReference>
<keyword evidence="1" id="KW-0238">DNA-binding</keyword>
<evidence type="ECO:0000256" key="1">
    <source>
        <dbReference type="ARBA" id="ARBA00023125"/>
    </source>
</evidence>
<sequence>MELLRLSVAARRVGLHPDTLRVWADAGKVPVVWVGRERRFPSQALEALVEGNGGQARERREALYVRVSGRTGQESSLAAQEAELRASTAGEVVAVFRDRASGLRESRPGLDRLLRRAQNGEFTHVRVTHEDRLARFGAAWITALLARDQVRVEVLHPKAGAPGGSEELLADFRSLVASFSGRLYGIRSRQARRRLLQAAAAPSAQGAADSEA</sequence>
<dbReference type="PROSITE" id="PS51736">
    <property type="entry name" value="RECOMBINASES_3"/>
    <property type="match status" value="1"/>
</dbReference>
<evidence type="ECO:0000313" key="4">
    <source>
        <dbReference type="EMBL" id="GGL10931.1"/>
    </source>
</evidence>
<gene>
    <name evidence="4" type="ORF">GCM10010094_84700</name>
</gene>
<evidence type="ECO:0000256" key="2">
    <source>
        <dbReference type="ARBA" id="ARBA00023172"/>
    </source>
</evidence>
<protein>
    <recommendedName>
        <fullName evidence="3">Resolvase/invertase-type recombinase catalytic domain-containing protein</fullName>
    </recommendedName>
</protein>
<dbReference type="EMBL" id="BMPQ01000040">
    <property type="protein sequence ID" value="GGL10931.1"/>
    <property type="molecule type" value="Genomic_DNA"/>
</dbReference>
<dbReference type="NCBIfam" id="NF033518">
    <property type="entry name" value="transpos_IS607"/>
    <property type="match status" value="1"/>
</dbReference>
<dbReference type="InterPro" id="IPR041657">
    <property type="entry name" value="HTH_17"/>
</dbReference>
<accession>A0A917RJ71</accession>
<dbReference type="GO" id="GO:0003677">
    <property type="term" value="F:DNA binding"/>
    <property type="evidence" value="ECO:0007669"/>
    <property type="project" value="UniProtKB-KW"/>
</dbReference>
<dbReference type="AlphaFoldDB" id="A0A917RJ71"/>
<dbReference type="GO" id="GO:0000150">
    <property type="term" value="F:DNA strand exchange activity"/>
    <property type="evidence" value="ECO:0007669"/>
    <property type="project" value="InterPro"/>
</dbReference>
<dbReference type="InterPro" id="IPR050639">
    <property type="entry name" value="SSR_resolvase"/>
</dbReference>
<dbReference type="InterPro" id="IPR036162">
    <property type="entry name" value="Resolvase-like_N_sf"/>
</dbReference>
<dbReference type="InterPro" id="IPR009061">
    <property type="entry name" value="DNA-bd_dom_put_sf"/>
</dbReference>
<reference evidence="4" key="2">
    <citation type="submission" date="2020-09" db="EMBL/GenBank/DDBJ databases">
        <authorList>
            <person name="Sun Q."/>
            <person name="Ohkuma M."/>
        </authorList>
    </citation>
    <scope>NUCLEOTIDE SEQUENCE</scope>
    <source>
        <strain evidence="4">JCM 3035</strain>
    </source>
</reference>
<feature type="domain" description="Resolvase/invertase-type recombinase catalytic" evidence="3">
    <location>
        <begin position="60"/>
        <end position="202"/>
    </location>
</feature>
<dbReference type="InterPro" id="IPR048046">
    <property type="entry name" value="Transpos_IS607"/>
</dbReference>